<reference evidence="1 2" key="1">
    <citation type="submission" date="2015-12" db="EMBL/GenBank/DDBJ databases">
        <title>Draft genome sequence of Moniliophthora roreri, the causal agent of frosty pod rot of cacao.</title>
        <authorList>
            <person name="Aime M.C."/>
            <person name="Diaz-Valderrama J.R."/>
            <person name="Kijpornyongpan T."/>
            <person name="Phillips-Mora W."/>
        </authorList>
    </citation>
    <scope>NUCLEOTIDE SEQUENCE [LARGE SCALE GENOMIC DNA]</scope>
    <source>
        <strain evidence="1 2">MCA 2952</strain>
    </source>
</reference>
<protein>
    <submittedName>
        <fullName evidence="1">Uncharacterized protein</fullName>
    </submittedName>
</protein>
<comment type="caution">
    <text evidence="1">The sequence shown here is derived from an EMBL/GenBank/DDBJ whole genome shotgun (WGS) entry which is preliminary data.</text>
</comment>
<organism evidence="1 2">
    <name type="scientific">Moniliophthora roreri</name>
    <name type="common">Frosty pod rot fungus</name>
    <name type="synonym">Monilia roreri</name>
    <dbReference type="NCBI Taxonomy" id="221103"/>
    <lineage>
        <taxon>Eukaryota</taxon>
        <taxon>Fungi</taxon>
        <taxon>Dikarya</taxon>
        <taxon>Basidiomycota</taxon>
        <taxon>Agaricomycotina</taxon>
        <taxon>Agaricomycetes</taxon>
        <taxon>Agaricomycetidae</taxon>
        <taxon>Agaricales</taxon>
        <taxon>Marasmiineae</taxon>
        <taxon>Marasmiaceae</taxon>
        <taxon>Moniliophthora</taxon>
    </lineage>
</organism>
<gene>
    <name evidence="1" type="ORF">WG66_8054</name>
</gene>
<dbReference type="AlphaFoldDB" id="A0A0W0FTC6"/>
<proteinExistence type="predicted"/>
<sequence length="21" mass="2483">MCQPEERRQSGLGYRISFVLL</sequence>
<name>A0A0W0FTC6_MONRR</name>
<accession>A0A0W0FTC6</accession>
<dbReference type="EMBL" id="LATX01001683">
    <property type="protein sequence ID" value="KTB39370.1"/>
    <property type="molecule type" value="Genomic_DNA"/>
</dbReference>
<evidence type="ECO:0000313" key="1">
    <source>
        <dbReference type="EMBL" id="KTB39370.1"/>
    </source>
</evidence>
<evidence type="ECO:0000313" key="2">
    <source>
        <dbReference type="Proteomes" id="UP000054988"/>
    </source>
</evidence>
<dbReference type="Proteomes" id="UP000054988">
    <property type="component" value="Unassembled WGS sequence"/>
</dbReference>